<evidence type="ECO:0000256" key="2">
    <source>
        <dbReference type="ARBA" id="ARBA00022475"/>
    </source>
</evidence>
<dbReference type="GO" id="GO:0005524">
    <property type="term" value="F:ATP binding"/>
    <property type="evidence" value="ECO:0007669"/>
    <property type="project" value="UniProtKB-KW"/>
</dbReference>
<dbReference type="SUPFAM" id="SSF52540">
    <property type="entry name" value="P-loop containing nucleoside triphosphate hydrolases"/>
    <property type="match status" value="1"/>
</dbReference>
<proteinExistence type="predicted"/>
<keyword evidence="5" id="KW-1278">Translocase</keyword>
<evidence type="ECO:0000256" key="5">
    <source>
        <dbReference type="ARBA" id="ARBA00022967"/>
    </source>
</evidence>
<evidence type="ECO:0000256" key="4">
    <source>
        <dbReference type="ARBA" id="ARBA00022840"/>
    </source>
</evidence>
<keyword evidence="6" id="KW-0472">Membrane</keyword>
<dbReference type="RefSeq" id="WP_245730194.1">
    <property type="nucleotide sequence ID" value="NZ_FMHW01000002.1"/>
</dbReference>
<evidence type="ECO:0000256" key="1">
    <source>
        <dbReference type="ARBA" id="ARBA00022448"/>
    </source>
</evidence>
<accession>A0A1C6RWQ1</accession>
<dbReference type="Proteomes" id="UP000198959">
    <property type="component" value="Unassembled WGS sequence"/>
</dbReference>
<gene>
    <name evidence="8" type="ORF">GA0074692_1223</name>
</gene>
<dbReference type="InterPro" id="IPR027417">
    <property type="entry name" value="P-loop_NTPase"/>
</dbReference>
<name>A0A1C6RWQ1_9ACTN</name>
<evidence type="ECO:0008006" key="10">
    <source>
        <dbReference type="Google" id="ProtNLM"/>
    </source>
</evidence>
<evidence type="ECO:0000256" key="3">
    <source>
        <dbReference type="ARBA" id="ARBA00022741"/>
    </source>
</evidence>
<dbReference type="PANTHER" id="PTHR43790:SF3">
    <property type="entry name" value="D-ALLOSE IMPORT ATP-BINDING PROTEIN ALSA-RELATED"/>
    <property type="match status" value="1"/>
</dbReference>
<keyword evidence="1" id="KW-0813">Transport</keyword>
<keyword evidence="4" id="KW-0067">ATP-binding</keyword>
<dbReference type="PANTHER" id="PTHR43790">
    <property type="entry name" value="CARBOHYDRATE TRANSPORT ATP-BINDING PROTEIN MG119-RELATED"/>
    <property type="match status" value="1"/>
</dbReference>
<dbReference type="InterPro" id="IPR050107">
    <property type="entry name" value="ABC_carbohydrate_import_ATPase"/>
</dbReference>
<organism evidence="8 9">
    <name type="scientific">Micromonospora pallida</name>
    <dbReference type="NCBI Taxonomy" id="145854"/>
    <lineage>
        <taxon>Bacteria</taxon>
        <taxon>Bacillati</taxon>
        <taxon>Actinomycetota</taxon>
        <taxon>Actinomycetes</taxon>
        <taxon>Micromonosporales</taxon>
        <taxon>Micromonosporaceae</taxon>
        <taxon>Micromonospora</taxon>
    </lineage>
</organism>
<dbReference type="Gene3D" id="3.40.50.300">
    <property type="entry name" value="P-loop containing nucleotide triphosphate hydrolases"/>
    <property type="match status" value="1"/>
</dbReference>
<protein>
    <recommendedName>
        <fullName evidence="10">ABC transporter</fullName>
    </recommendedName>
</protein>
<dbReference type="STRING" id="145854.GA0074692_1223"/>
<feature type="region of interest" description="Disordered" evidence="7">
    <location>
        <begin position="167"/>
        <end position="194"/>
    </location>
</feature>
<evidence type="ECO:0000313" key="9">
    <source>
        <dbReference type="Proteomes" id="UP000198959"/>
    </source>
</evidence>
<evidence type="ECO:0000256" key="6">
    <source>
        <dbReference type="ARBA" id="ARBA00023136"/>
    </source>
</evidence>
<keyword evidence="3" id="KW-0547">Nucleotide-binding</keyword>
<evidence type="ECO:0000313" key="8">
    <source>
        <dbReference type="EMBL" id="SCL21649.1"/>
    </source>
</evidence>
<reference evidence="9" key="1">
    <citation type="submission" date="2016-06" db="EMBL/GenBank/DDBJ databases">
        <authorList>
            <person name="Varghese N."/>
            <person name="Submissions Spin"/>
        </authorList>
    </citation>
    <scope>NUCLEOTIDE SEQUENCE [LARGE SCALE GENOMIC DNA]</scope>
    <source>
        <strain evidence="9">DSM 43817</strain>
    </source>
</reference>
<keyword evidence="2" id="KW-1003">Cell membrane</keyword>
<sequence length="194" mass="21527">MIKQARAMLDTYGVDIDPRRRIGDLSIALIQLVEIAKATTWGAKVLLLDEPTSAIPDREVERLYEVVHALKKQGVAMLYTTHRMAEIQELADRVVVLRDGRLVLQAPLADTTEDGIVRAMIGRDLDNLFPEITPAQDEVGLRVTGLRLQQQGPTVDLEVRRGRSWAWAASSAPAGPRSSRRSSASARRWPAPSR</sequence>
<dbReference type="AlphaFoldDB" id="A0A1C6RWQ1"/>
<evidence type="ECO:0000256" key="7">
    <source>
        <dbReference type="SAM" id="MobiDB-lite"/>
    </source>
</evidence>
<keyword evidence="9" id="KW-1185">Reference proteome</keyword>
<dbReference type="EMBL" id="FMHW01000002">
    <property type="protein sequence ID" value="SCL21649.1"/>
    <property type="molecule type" value="Genomic_DNA"/>
</dbReference>